<dbReference type="GO" id="GO:0003677">
    <property type="term" value="F:DNA binding"/>
    <property type="evidence" value="ECO:0007669"/>
    <property type="project" value="UniProtKB-KW"/>
</dbReference>
<evidence type="ECO:0000313" key="5">
    <source>
        <dbReference type="EMBL" id="OWK38387.1"/>
    </source>
</evidence>
<dbReference type="AlphaFoldDB" id="A0A225DQD1"/>
<reference evidence="6" key="1">
    <citation type="submission" date="2017-06" db="EMBL/GenBank/DDBJ databases">
        <title>Genome analysis of Fimbriiglobus ruber SP5, the first member of the order Planctomycetales with confirmed chitinolytic capability.</title>
        <authorList>
            <person name="Ravin N.V."/>
            <person name="Rakitin A.L."/>
            <person name="Ivanova A.A."/>
            <person name="Beletsky A.V."/>
            <person name="Kulichevskaya I.S."/>
            <person name="Mardanov A.V."/>
            <person name="Dedysh S.N."/>
        </authorList>
    </citation>
    <scope>NUCLEOTIDE SEQUENCE [LARGE SCALE GENOMIC DNA]</scope>
    <source>
        <strain evidence="6">SP5</strain>
    </source>
</reference>
<proteinExistence type="predicted"/>
<name>A0A225DQD1_9BACT</name>
<dbReference type="GO" id="GO:0005829">
    <property type="term" value="C:cytosol"/>
    <property type="evidence" value="ECO:0007669"/>
    <property type="project" value="TreeGrafter"/>
</dbReference>
<dbReference type="InterPro" id="IPR050807">
    <property type="entry name" value="TransReg_Diox_bact_type"/>
</dbReference>
<organism evidence="5 6">
    <name type="scientific">Fimbriiglobus ruber</name>
    <dbReference type="NCBI Taxonomy" id="1908690"/>
    <lineage>
        <taxon>Bacteria</taxon>
        <taxon>Pseudomonadati</taxon>
        <taxon>Planctomycetota</taxon>
        <taxon>Planctomycetia</taxon>
        <taxon>Gemmatales</taxon>
        <taxon>Gemmataceae</taxon>
        <taxon>Fimbriiglobus</taxon>
    </lineage>
</organism>
<comment type="caution">
    <text evidence="5">The sequence shown here is derived from an EMBL/GenBank/DDBJ whole genome shotgun (WGS) entry which is preliminary data.</text>
</comment>
<dbReference type="Proteomes" id="UP000214646">
    <property type="component" value="Unassembled WGS sequence"/>
</dbReference>
<dbReference type="OrthoDB" id="9814553at2"/>
<evidence type="ECO:0000313" key="6">
    <source>
        <dbReference type="Proteomes" id="UP000214646"/>
    </source>
</evidence>
<evidence type="ECO:0000256" key="1">
    <source>
        <dbReference type="ARBA" id="ARBA00023015"/>
    </source>
</evidence>
<protein>
    <recommendedName>
        <fullName evidence="4">HTH cro/C1-type domain-containing protein</fullName>
    </recommendedName>
</protein>
<dbReference type="InterPro" id="IPR010982">
    <property type="entry name" value="Lambda_DNA-bd_dom_sf"/>
</dbReference>
<dbReference type="Gene3D" id="1.10.260.40">
    <property type="entry name" value="lambda repressor-like DNA-binding domains"/>
    <property type="match status" value="1"/>
</dbReference>
<evidence type="ECO:0000256" key="3">
    <source>
        <dbReference type="ARBA" id="ARBA00023163"/>
    </source>
</evidence>
<dbReference type="PROSITE" id="PS50943">
    <property type="entry name" value="HTH_CROC1"/>
    <property type="match status" value="1"/>
</dbReference>
<dbReference type="InterPro" id="IPR001387">
    <property type="entry name" value="Cro/C1-type_HTH"/>
</dbReference>
<gene>
    <name evidence="5" type="ORF">FRUB_07507</name>
</gene>
<evidence type="ECO:0000259" key="4">
    <source>
        <dbReference type="PROSITE" id="PS50943"/>
    </source>
</evidence>
<dbReference type="SMART" id="SM00530">
    <property type="entry name" value="HTH_XRE"/>
    <property type="match status" value="1"/>
</dbReference>
<dbReference type="CDD" id="cd00093">
    <property type="entry name" value="HTH_XRE"/>
    <property type="match status" value="1"/>
</dbReference>
<dbReference type="SUPFAM" id="SSF47413">
    <property type="entry name" value="lambda repressor-like DNA-binding domains"/>
    <property type="match status" value="1"/>
</dbReference>
<dbReference type="RefSeq" id="WP_088258202.1">
    <property type="nucleotide sequence ID" value="NZ_NIDE01000014.1"/>
</dbReference>
<feature type="domain" description="HTH cro/C1-type" evidence="4">
    <location>
        <begin position="17"/>
        <end position="71"/>
    </location>
</feature>
<dbReference type="GO" id="GO:0003700">
    <property type="term" value="F:DNA-binding transcription factor activity"/>
    <property type="evidence" value="ECO:0007669"/>
    <property type="project" value="TreeGrafter"/>
</dbReference>
<sequence length="81" mass="9042">MASLRDERFLQKVGDRIRERRAALNLTQAQLADRCGLHRTFIGSVERGERNVAILSLRKIAQALRATPADLLTDSDSQPPS</sequence>
<dbReference type="EMBL" id="NIDE01000014">
    <property type="protein sequence ID" value="OWK38387.1"/>
    <property type="molecule type" value="Genomic_DNA"/>
</dbReference>
<dbReference type="Pfam" id="PF01381">
    <property type="entry name" value="HTH_3"/>
    <property type="match status" value="1"/>
</dbReference>
<keyword evidence="3" id="KW-0804">Transcription</keyword>
<keyword evidence="1" id="KW-0805">Transcription regulation</keyword>
<keyword evidence="6" id="KW-1185">Reference proteome</keyword>
<accession>A0A225DQD1</accession>
<dbReference type="PANTHER" id="PTHR46797:SF23">
    <property type="entry name" value="HTH-TYPE TRANSCRIPTIONAL REGULATOR SUTR"/>
    <property type="match status" value="1"/>
</dbReference>
<evidence type="ECO:0000256" key="2">
    <source>
        <dbReference type="ARBA" id="ARBA00023125"/>
    </source>
</evidence>
<keyword evidence="2" id="KW-0238">DNA-binding</keyword>
<dbReference type="PANTHER" id="PTHR46797">
    <property type="entry name" value="HTH-TYPE TRANSCRIPTIONAL REGULATOR"/>
    <property type="match status" value="1"/>
</dbReference>